<evidence type="ECO:0000256" key="1">
    <source>
        <dbReference type="SAM" id="MobiDB-lite"/>
    </source>
</evidence>
<dbReference type="EMBL" id="KI396338">
    <property type="protein sequence ID" value="ERM97437.1"/>
    <property type="molecule type" value="Genomic_DNA"/>
</dbReference>
<reference evidence="3" key="1">
    <citation type="journal article" date="2013" name="Science">
        <title>The Amborella genome and the evolution of flowering plants.</title>
        <authorList>
            <consortium name="Amborella Genome Project"/>
        </authorList>
    </citation>
    <scope>NUCLEOTIDE SEQUENCE [LARGE SCALE GENOMIC DNA]</scope>
</reference>
<evidence type="ECO:0000313" key="2">
    <source>
        <dbReference type="EMBL" id="ERM97437.1"/>
    </source>
</evidence>
<accession>W1NNN5</accession>
<feature type="region of interest" description="Disordered" evidence="1">
    <location>
        <begin position="81"/>
        <end position="122"/>
    </location>
</feature>
<protein>
    <submittedName>
        <fullName evidence="2">Uncharacterized protein</fullName>
    </submittedName>
</protein>
<dbReference type="Proteomes" id="UP000017836">
    <property type="component" value="Unassembled WGS sequence"/>
</dbReference>
<organism evidence="2 3">
    <name type="scientific">Amborella trichopoda</name>
    <dbReference type="NCBI Taxonomy" id="13333"/>
    <lineage>
        <taxon>Eukaryota</taxon>
        <taxon>Viridiplantae</taxon>
        <taxon>Streptophyta</taxon>
        <taxon>Embryophyta</taxon>
        <taxon>Tracheophyta</taxon>
        <taxon>Spermatophyta</taxon>
        <taxon>Magnoliopsida</taxon>
        <taxon>Amborellales</taxon>
        <taxon>Amborellaceae</taxon>
        <taxon>Amborella</taxon>
    </lineage>
</organism>
<name>W1NNN5_AMBTC</name>
<feature type="compositionally biased region" description="Low complexity" evidence="1">
    <location>
        <begin position="1"/>
        <end position="13"/>
    </location>
</feature>
<feature type="region of interest" description="Disordered" evidence="1">
    <location>
        <begin position="1"/>
        <end position="22"/>
    </location>
</feature>
<dbReference type="HOGENOM" id="CLU_2029827_0_0_1"/>
<dbReference type="AlphaFoldDB" id="W1NNN5"/>
<dbReference type="Gramene" id="ERM97437">
    <property type="protein sequence ID" value="ERM97437"/>
    <property type="gene ID" value="AMTR_s00124p00016870"/>
</dbReference>
<proteinExistence type="predicted"/>
<sequence>MAFSSSLSSIEPPSSLPPATSPLPAAPIPYLSTHFYHPTALEPQSYSYPSSYPYPSTFPFPLSSSITIRSSNFHMLPPSLPSTTCNPLTSHPSPSFPHPPLQRAFPSTVGLLPPPRDSAPTN</sequence>
<gene>
    <name evidence="2" type="ORF">AMTR_s00124p00016870</name>
</gene>
<keyword evidence="3" id="KW-1185">Reference proteome</keyword>
<evidence type="ECO:0000313" key="3">
    <source>
        <dbReference type="Proteomes" id="UP000017836"/>
    </source>
</evidence>
<feature type="compositionally biased region" description="Pro residues" evidence="1">
    <location>
        <begin position="112"/>
        <end position="122"/>
    </location>
</feature>